<evidence type="ECO:0000256" key="2">
    <source>
        <dbReference type="ARBA" id="ARBA00022448"/>
    </source>
</evidence>
<keyword evidence="5" id="KW-0472">Membrane</keyword>
<evidence type="ECO:0000256" key="3">
    <source>
        <dbReference type="ARBA" id="ARBA00022781"/>
    </source>
</evidence>
<keyword evidence="6" id="KW-0066">ATP synthesis</keyword>
<keyword evidence="4" id="KW-0406">Ion transport</keyword>
<evidence type="ECO:0008006" key="9">
    <source>
        <dbReference type="Google" id="ProtNLM"/>
    </source>
</evidence>
<organism evidence="7 8">
    <name type="scientific">Dibothriocephalus latus</name>
    <name type="common">Fish tapeworm</name>
    <name type="synonym">Diphyllobothrium latum</name>
    <dbReference type="NCBI Taxonomy" id="60516"/>
    <lineage>
        <taxon>Eukaryota</taxon>
        <taxon>Metazoa</taxon>
        <taxon>Spiralia</taxon>
        <taxon>Lophotrochozoa</taxon>
        <taxon>Platyhelminthes</taxon>
        <taxon>Cestoda</taxon>
        <taxon>Eucestoda</taxon>
        <taxon>Diphyllobothriidea</taxon>
        <taxon>Diphyllobothriidae</taxon>
        <taxon>Dibothriocephalus</taxon>
    </lineage>
</organism>
<evidence type="ECO:0000256" key="5">
    <source>
        <dbReference type="ARBA" id="ARBA00023136"/>
    </source>
</evidence>
<dbReference type="AlphaFoldDB" id="A0A3P7NNN6"/>
<evidence type="ECO:0000256" key="6">
    <source>
        <dbReference type="ARBA" id="ARBA00023310"/>
    </source>
</evidence>
<evidence type="ECO:0000313" key="7">
    <source>
        <dbReference type="EMBL" id="VDN10889.1"/>
    </source>
</evidence>
<proteinExistence type="inferred from homology"/>
<accession>A0A3P7NNN6</accession>
<evidence type="ECO:0000256" key="4">
    <source>
        <dbReference type="ARBA" id="ARBA00023065"/>
    </source>
</evidence>
<dbReference type="InterPro" id="IPR000711">
    <property type="entry name" value="ATPase_OSCP/dsu"/>
</dbReference>
<dbReference type="PANTHER" id="PTHR11910">
    <property type="entry name" value="ATP SYNTHASE DELTA CHAIN"/>
    <property type="match status" value="1"/>
</dbReference>
<dbReference type="HAMAP" id="MF_01416">
    <property type="entry name" value="ATP_synth_delta_bact"/>
    <property type="match status" value="1"/>
</dbReference>
<dbReference type="GO" id="GO:0016020">
    <property type="term" value="C:membrane"/>
    <property type="evidence" value="ECO:0007669"/>
    <property type="project" value="UniProtKB-SubCell"/>
</dbReference>
<keyword evidence="8" id="KW-1185">Reference proteome</keyword>
<evidence type="ECO:0000313" key="8">
    <source>
        <dbReference type="Proteomes" id="UP000281553"/>
    </source>
</evidence>
<gene>
    <name evidence="7" type="ORF">DILT_LOCUS6720</name>
</gene>
<keyword evidence="2" id="KW-0813">Transport</keyword>
<sequence>MLTHLASIRYCFIMFPPLSVGQLMRTTLVLSYQLLSVLCFCWTVVLAENGRLGNLPKVLDTFNRIMTSHRGEVSCVVTTAKPLDKTVERELMTALSGFLEPGHKLNLHLKVDPQIIGGMILSIGDKYVDMSILRKIRSYKAVLEQPV</sequence>
<dbReference type="Pfam" id="PF00213">
    <property type="entry name" value="OSCP"/>
    <property type="match status" value="1"/>
</dbReference>
<reference evidence="7 8" key="1">
    <citation type="submission" date="2018-11" db="EMBL/GenBank/DDBJ databases">
        <authorList>
            <consortium name="Pathogen Informatics"/>
        </authorList>
    </citation>
    <scope>NUCLEOTIDE SEQUENCE [LARGE SCALE GENOMIC DNA]</scope>
</reference>
<dbReference type="EMBL" id="UYRU01050223">
    <property type="protein sequence ID" value="VDN10889.1"/>
    <property type="molecule type" value="Genomic_DNA"/>
</dbReference>
<dbReference type="PRINTS" id="PR00125">
    <property type="entry name" value="ATPASEDELTA"/>
</dbReference>
<evidence type="ECO:0000256" key="1">
    <source>
        <dbReference type="ARBA" id="ARBA00004370"/>
    </source>
</evidence>
<keyword evidence="3" id="KW-0375">Hydrogen ion transport</keyword>
<dbReference type="Proteomes" id="UP000281553">
    <property type="component" value="Unassembled WGS sequence"/>
</dbReference>
<dbReference type="GO" id="GO:0046933">
    <property type="term" value="F:proton-transporting ATP synthase activity, rotational mechanism"/>
    <property type="evidence" value="ECO:0007669"/>
    <property type="project" value="InterPro"/>
</dbReference>
<comment type="subcellular location">
    <subcellularLocation>
        <location evidence="1">Membrane</location>
    </subcellularLocation>
</comment>
<dbReference type="OrthoDB" id="1262810at2759"/>
<protein>
    <recommendedName>
        <fullName evidence="9">Oligomycin sensitivity conferral protein</fullName>
    </recommendedName>
</protein>
<name>A0A3P7NNN6_DIBLA</name>